<proteinExistence type="predicted"/>
<organism evidence="2 3">
    <name type="scientific">Fusarium torreyae</name>
    <dbReference type="NCBI Taxonomy" id="1237075"/>
    <lineage>
        <taxon>Eukaryota</taxon>
        <taxon>Fungi</taxon>
        <taxon>Dikarya</taxon>
        <taxon>Ascomycota</taxon>
        <taxon>Pezizomycotina</taxon>
        <taxon>Sordariomycetes</taxon>
        <taxon>Hypocreomycetidae</taxon>
        <taxon>Hypocreales</taxon>
        <taxon>Nectriaceae</taxon>
        <taxon>Fusarium</taxon>
    </lineage>
</organism>
<comment type="caution">
    <text evidence="2">The sequence shown here is derived from an EMBL/GenBank/DDBJ whole genome shotgun (WGS) entry which is preliminary data.</text>
</comment>
<dbReference type="Proteomes" id="UP001152049">
    <property type="component" value="Unassembled WGS sequence"/>
</dbReference>
<keyword evidence="3" id="KW-1185">Reference proteome</keyword>
<sequence length="608" mass="67341">MVEWRFKTVGNIITEKKLLGTNVPPEWQMWEEAYFRRVSATLADSNHTATLIEDGCNNGDSEQLNCTKTCGSAEYMFRSPQNLWNCMTLSTVAMKVVPDPTNDTVSRDSESEMRDKFHFGSLRDFQYPFGKVRECLWQSCSDSKYGTCVPDLVDYQCDLINQFTVERFGTVLKTSYCRNADPGIDSDLVGQGVLIAYIIQHFLVFFFGLSFGLTCKWTRENIWTPVGEIWSKGSSSASGARSQKAHGLAKWLIQLRSQFPSAIVSTLVDLQEAQALFTATISVAAIIAFHGYLGLANIVSIFSYVLNNEVALGVMIIGMSPLFLLQISLDASGNASKYTLVFVFLNWLLILLKQILQKTQGASKFEAHLKDLSSVSACGDNPGAMSYCMNYDITTGLVYTKHSLILIYVLIALLAVYWALRYTAALGSQSAGNYPRGTSSYRGRTKSGVIHLAQSLDRFPLLKILVTLMAVLSVVEMILGLTDLFMLHKKLHILYTPEGGLPWSFGQLTAVAVWFPVVFKFLYYCGVENGVQARIDKDEYVVLRRGTTSSESQSSGEFVSEGDSLIKPVDTSGVDAMELIRGRASIDGASGGRFMRPRLSLNADVETP</sequence>
<feature type="transmembrane region" description="Helical" evidence="1">
    <location>
        <begin position="461"/>
        <end position="481"/>
    </location>
</feature>
<name>A0A9W8VCS4_9HYPO</name>
<dbReference type="AlphaFoldDB" id="A0A9W8VCS4"/>
<feature type="transmembrane region" description="Helical" evidence="1">
    <location>
        <begin position="310"/>
        <end position="329"/>
    </location>
</feature>
<dbReference type="EMBL" id="JAOQAZ010000027">
    <property type="protein sequence ID" value="KAJ4251984.1"/>
    <property type="molecule type" value="Genomic_DNA"/>
</dbReference>
<evidence type="ECO:0000313" key="3">
    <source>
        <dbReference type="Proteomes" id="UP001152049"/>
    </source>
</evidence>
<feature type="transmembrane region" description="Helical" evidence="1">
    <location>
        <begin position="338"/>
        <end position="356"/>
    </location>
</feature>
<feature type="transmembrane region" description="Helical" evidence="1">
    <location>
        <begin position="501"/>
        <end position="524"/>
    </location>
</feature>
<dbReference type="OrthoDB" id="4582561at2759"/>
<feature type="transmembrane region" description="Helical" evidence="1">
    <location>
        <begin position="194"/>
        <end position="213"/>
    </location>
</feature>
<feature type="transmembrane region" description="Helical" evidence="1">
    <location>
        <begin position="275"/>
        <end position="304"/>
    </location>
</feature>
<feature type="transmembrane region" description="Helical" evidence="1">
    <location>
        <begin position="402"/>
        <end position="420"/>
    </location>
</feature>
<evidence type="ECO:0000313" key="2">
    <source>
        <dbReference type="EMBL" id="KAJ4251984.1"/>
    </source>
</evidence>
<protein>
    <submittedName>
        <fullName evidence="2">Uncharacterized protein</fullName>
    </submittedName>
</protein>
<evidence type="ECO:0000256" key="1">
    <source>
        <dbReference type="SAM" id="Phobius"/>
    </source>
</evidence>
<keyword evidence="1" id="KW-0812">Transmembrane</keyword>
<keyword evidence="1" id="KW-1133">Transmembrane helix</keyword>
<gene>
    <name evidence="2" type="ORF">NW762_011285</name>
</gene>
<keyword evidence="1" id="KW-0472">Membrane</keyword>
<accession>A0A9W8VCS4</accession>
<reference evidence="2" key="1">
    <citation type="submission" date="2022-09" db="EMBL/GenBank/DDBJ databases">
        <title>Fusarium specimens isolated from Avocado Roots.</title>
        <authorList>
            <person name="Stajich J."/>
            <person name="Roper C."/>
            <person name="Heimlech-Rivalta G."/>
        </authorList>
    </citation>
    <scope>NUCLEOTIDE SEQUENCE</scope>
    <source>
        <strain evidence="2">CF00136</strain>
    </source>
</reference>